<accession>A0ABR1QR96</accession>
<keyword evidence="1" id="KW-1133">Transmembrane helix</keyword>
<evidence type="ECO:0000313" key="3">
    <source>
        <dbReference type="Proteomes" id="UP001391051"/>
    </source>
</evidence>
<feature type="transmembrane region" description="Helical" evidence="1">
    <location>
        <begin position="232"/>
        <end position="255"/>
    </location>
</feature>
<keyword evidence="1" id="KW-0472">Membrane</keyword>
<evidence type="ECO:0000313" key="2">
    <source>
        <dbReference type="EMBL" id="KAK7962461.1"/>
    </source>
</evidence>
<keyword evidence="1" id="KW-0812">Transmembrane</keyword>
<reference evidence="2 3" key="1">
    <citation type="submission" date="2023-01" db="EMBL/GenBank/DDBJ databases">
        <title>Analysis of 21 Apiospora genomes using comparative genomics revels a genus with tremendous synthesis potential of carbohydrate active enzymes and secondary metabolites.</title>
        <authorList>
            <person name="Sorensen T."/>
        </authorList>
    </citation>
    <scope>NUCLEOTIDE SEQUENCE [LARGE SCALE GENOMIC DNA]</scope>
    <source>
        <strain evidence="2 3">CBS 24483</strain>
    </source>
</reference>
<dbReference type="GeneID" id="92072570"/>
<dbReference type="EMBL" id="JAQQWE010000002">
    <property type="protein sequence ID" value="KAK7962461.1"/>
    <property type="molecule type" value="Genomic_DNA"/>
</dbReference>
<sequence length="372" mass="40136">MARQILGPLTTPWQQPEGCSVVVRRDASYTGDLWQGQSCQMTASAAQSNYWIHQAHECFPPRTADATTPTASWYDNWGFYSPGIACPLGWTRACTATYGEVGAALALLDPMRVQTGKPAAGCCPEGYTCMVGYPQCRRLLTTPFGAVVCDSTTVGVQVPVPSPYLNKEGAGTLVTSFAVGMPMVQVVWRETDLPASMRSRPSSTTTVATETNATAPKSTDIAAVGLSEGAKVGLAVGASLGAVIVLISIAFFVFVRRHRRRRAANTATKYQSPCSGTLQQQQHQIQQTGELPVFPSLGELSVGRTGLYTTAELPGHNEKGAPHEQSTSFLTTQYQVESDRLTQIIVLRKSKHKGKIEENSPLLALRITAYKY</sequence>
<organism evidence="2 3">
    <name type="scientific">Apiospora aurea</name>
    <dbReference type="NCBI Taxonomy" id="335848"/>
    <lineage>
        <taxon>Eukaryota</taxon>
        <taxon>Fungi</taxon>
        <taxon>Dikarya</taxon>
        <taxon>Ascomycota</taxon>
        <taxon>Pezizomycotina</taxon>
        <taxon>Sordariomycetes</taxon>
        <taxon>Xylariomycetidae</taxon>
        <taxon>Amphisphaeriales</taxon>
        <taxon>Apiosporaceae</taxon>
        <taxon>Apiospora</taxon>
    </lineage>
</organism>
<proteinExistence type="predicted"/>
<dbReference type="Proteomes" id="UP001391051">
    <property type="component" value="Unassembled WGS sequence"/>
</dbReference>
<comment type="caution">
    <text evidence="2">The sequence shown here is derived from an EMBL/GenBank/DDBJ whole genome shotgun (WGS) entry which is preliminary data.</text>
</comment>
<keyword evidence="3" id="KW-1185">Reference proteome</keyword>
<evidence type="ECO:0000256" key="1">
    <source>
        <dbReference type="SAM" id="Phobius"/>
    </source>
</evidence>
<gene>
    <name evidence="2" type="ORF">PG986_003286</name>
</gene>
<dbReference type="RefSeq" id="XP_066704572.1">
    <property type="nucleotide sequence ID" value="XM_066839508.1"/>
</dbReference>
<protein>
    <submittedName>
        <fullName evidence="2">P63 related protein</fullName>
    </submittedName>
</protein>
<name>A0ABR1QR96_9PEZI</name>